<proteinExistence type="predicted"/>
<dbReference type="OrthoDB" id="1937157at2759"/>
<feature type="region of interest" description="Disordered" evidence="1">
    <location>
        <begin position="30"/>
        <end position="87"/>
    </location>
</feature>
<organism evidence="2 3">
    <name type="scientific">Kingdonia uniflora</name>
    <dbReference type="NCBI Taxonomy" id="39325"/>
    <lineage>
        <taxon>Eukaryota</taxon>
        <taxon>Viridiplantae</taxon>
        <taxon>Streptophyta</taxon>
        <taxon>Embryophyta</taxon>
        <taxon>Tracheophyta</taxon>
        <taxon>Spermatophyta</taxon>
        <taxon>Magnoliopsida</taxon>
        <taxon>Ranunculales</taxon>
        <taxon>Circaeasteraceae</taxon>
        <taxon>Kingdonia</taxon>
    </lineage>
</organism>
<feature type="compositionally biased region" description="Polar residues" evidence="1">
    <location>
        <begin position="45"/>
        <end position="61"/>
    </location>
</feature>
<gene>
    <name evidence="2" type="ORF">GIB67_017475</name>
</gene>
<comment type="caution">
    <text evidence="2">The sequence shown here is derived from an EMBL/GenBank/DDBJ whole genome shotgun (WGS) entry which is preliminary data.</text>
</comment>
<protein>
    <submittedName>
        <fullName evidence="2">Uncharacterized protein</fullName>
    </submittedName>
</protein>
<feature type="non-terminal residue" evidence="2">
    <location>
        <position position="1"/>
    </location>
</feature>
<evidence type="ECO:0000256" key="1">
    <source>
        <dbReference type="SAM" id="MobiDB-lite"/>
    </source>
</evidence>
<sequence length="87" mass="8895">CLNDGTPEVRDASFSVLAAIAKTTKSYFPRKSAASMLSGKKPVQASGSLPINKKNGSTKSGASRKGEGGGQPKASGSVEHEDVEVSD</sequence>
<keyword evidence="3" id="KW-1185">Reference proteome</keyword>
<dbReference type="EMBL" id="JACGCM010001782">
    <property type="protein sequence ID" value="KAF6149742.1"/>
    <property type="molecule type" value="Genomic_DNA"/>
</dbReference>
<reference evidence="2 3" key="1">
    <citation type="journal article" date="2020" name="IScience">
        <title>Genome Sequencing of the Endangered Kingdonia uniflora (Circaeasteraceae, Ranunculales) Reveals Potential Mechanisms of Evolutionary Specialization.</title>
        <authorList>
            <person name="Sun Y."/>
            <person name="Deng T."/>
            <person name="Zhang A."/>
            <person name="Moore M.J."/>
            <person name="Landis J.B."/>
            <person name="Lin N."/>
            <person name="Zhang H."/>
            <person name="Zhang X."/>
            <person name="Huang J."/>
            <person name="Zhang X."/>
            <person name="Sun H."/>
            <person name="Wang H."/>
        </authorList>
    </citation>
    <scope>NUCLEOTIDE SEQUENCE [LARGE SCALE GENOMIC DNA]</scope>
    <source>
        <strain evidence="2">TB1705</strain>
        <tissue evidence="2">Leaf</tissue>
    </source>
</reference>
<evidence type="ECO:0000313" key="2">
    <source>
        <dbReference type="EMBL" id="KAF6149742.1"/>
    </source>
</evidence>
<dbReference type="Proteomes" id="UP000541444">
    <property type="component" value="Unassembled WGS sequence"/>
</dbReference>
<name>A0A7J7M4G8_9MAGN</name>
<evidence type="ECO:0000313" key="3">
    <source>
        <dbReference type="Proteomes" id="UP000541444"/>
    </source>
</evidence>
<dbReference type="AlphaFoldDB" id="A0A7J7M4G8"/>
<accession>A0A7J7M4G8</accession>